<dbReference type="InterPro" id="IPR025714">
    <property type="entry name" value="Methyltranfer_dom"/>
</dbReference>
<dbReference type="GO" id="GO:0016279">
    <property type="term" value="F:protein-lysine N-methyltransferase activity"/>
    <property type="evidence" value="ECO:0007669"/>
    <property type="project" value="UniProtKB-UniRule"/>
</dbReference>
<gene>
    <name evidence="7" type="ORF">PPL_06510</name>
</gene>
<evidence type="ECO:0000256" key="1">
    <source>
        <dbReference type="ARBA" id="ARBA00022490"/>
    </source>
</evidence>
<evidence type="ECO:0000256" key="2">
    <source>
        <dbReference type="ARBA" id="ARBA00022603"/>
    </source>
</evidence>
<protein>
    <recommendedName>
        <fullName evidence="5">Protein-lysine N-methyltransferase PPL_06510</fullName>
        <ecNumber evidence="5">2.1.1.-</ecNumber>
    </recommendedName>
</protein>
<comment type="function">
    <text evidence="5">S-adenosyl-L-methionine-dependent protein-lysine N-methyltransferase that methylates elongation factor 1-alpha.</text>
</comment>
<dbReference type="InterPro" id="IPR029063">
    <property type="entry name" value="SAM-dependent_MTases_sf"/>
</dbReference>
<dbReference type="OMA" id="PTPSFQF"/>
<dbReference type="InterPro" id="IPR026635">
    <property type="entry name" value="Efm4/METTL10"/>
</dbReference>
<evidence type="ECO:0000313" key="7">
    <source>
        <dbReference type="EMBL" id="EFA80571.1"/>
    </source>
</evidence>
<keyword evidence="2 5" id="KW-0489">Methyltransferase</keyword>
<dbReference type="GO" id="GO:0032259">
    <property type="term" value="P:methylation"/>
    <property type="evidence" value="ECO:0007669"/>
    <property type="project" value="UniProtKB-KW"/>
</dbReference>
<dbReference type="Pfam" id="PF13847">
    <property type="entry name" value="Methyltransf_31"/>
    <property type="match status" value="1"/>
</dbReference>
<dbReference type="InParanoid" id="D3BDC7"/>
<dbReference type="PANTHER" id="PTHR12843">
    <property type="entry name" value="PROTEIN-LYSINE N-METHYLTRANSFERASE METTL10"/>
    <property type="match status" value="1"/>
</dbReference>
<sequence length="270" mass="30305">MSSSNSEQLVEVESSKLGTKEHWDECYDREINCFNDTGDVGEIWFGETCLKKMCKDIANIKDISKDAAILDIGCGNGYTLVELSQLGFTNLHGSDYSAKAIDLSKQIAESESIDINYFVDDIRNSIIKENSYDVVVDKGTFDAMALSEERDQAKFDYKTTVSKILKSGGYFIITSCNYTNAELQQYFTSNTDTTLHSNYTFSHNVQYPVFKFGGSQGQSQTTCSHNRIVFLSIPPKTLCRVVADITNIIYVDISYSDNPIHPHRFINVVS</sequence>
<dbReference type="GO" id="GO:0005737">
    <property type="term" value="C:cytoplasm"/>
    <property type="evidence" value="ECO:0007669"/>
    <property type="project" value="UniProtKB-SubCell"/>
</dbReference>
<evidence type="ECO:0000256" key="3">
    <source>
        <dbReference type="ARBA" id="ARBA00022679"/>
    </source>
</evidence>
<evidence type="ECO:0000259" key="6">
    <source>
        <dbReference type="Pfam" id="PF13847"/>
    </source>
</evidence>
<keyword evidence="1 5" id="KW-0963">Cytoplasm</keyword>
<dbReference type="STRING" id="670386.D3BDC7"/>
<feature type="domain" description="Methyltransferase" evidence="6">
    <location>
        <begin position="64"/>
        <end position="191"/>
    </location>
</feature>
<accession>D3BDC7</accession>
<evidence type="ECO:0000256" key="5">
    <source>
        <dbReference type="HAMAP-Rule" id="MF_03188"/>
    </source>
</evidence>
<organism evidence="7 8">
    <name type="scientific">Heterostelium pallidum (strain ATCC 26659 / Pp 5 / PN500)</name>
    <name type="common">Cellular slime mold</name>
    <name type="synonym">Polysphondylium pallidum</name>
    <dbReference type="NCBI Taxonomy" id="670386"/>
    <lineage>
        <taxon>Eukaryota</taxon>
        <taxon>Amoebozoa</taxon>
        <taxon>Evosea</taxon>
        <taxon>Eumycetozoa</taxon>
        <taxon>Dictyostelia</taxon>
        <taxon>Acytosteliales</taxon>
        <taxon>Acytosteliaceae</taxon>
        <taxon>Heterostelium</taxon>
    </lineage>
</organism>
<dbReference type="GeneID" id="31361992"/>
<dbReference type="CDD" id="cd02440">
    <property type="entry name" value="AdoMet_MTases"/>
    <property type="match status" value="1"/>
</dbReference>
<comment type="caution">
    <text evidence="7">The sequence shown here is derived from an EMBL/GenBank/DDBJ whole genome shotgun (WGS) entry which is preliminary data.</text>
</comment>
<dbReference type="FunCoup" id="D3BDC7">
    <property type="interactions" value="490"/>
</dbReference>
<dbReference type="HAMAP" id="MF_03188">
    <property type="entry name" value="Methyltr_EFM4"/>
    <property type="match status" value="1"/>
</dbReference>
<dbReference type="Proteomes" id="UP000001396">
    <property type="component" value="Unassembled WGS sequence"/>
</dbReference>
<evidence type="ECO:0000256" key="4">
    <source>
        <dbReference type="ARBA" id="ARBA00022691"/>
    </source>
</evidence>
<keyword evidence="8" id="KW-1185">Reference proteome</keyword>
<comment type="similarity">
    <text evidence="5">Belongs to the class I-like SAM-binding methyltransferase superfamily. EFM4 family.</text>
</comment>
<dbReference type="EC" id="2.1.1.-" evidence="5"/>
<evidence type="ECO:0000313" key="8">
    <source>
        <dbReference type="Proteomes" id="UP000001396"/>
    </source>
</evidence>
<comment type="subcellular location">
    <subcellularLocation>
        <location evidence="5">Cytoplasm</location>
    </subcellularLocation>
</comment>
<dbReference type="AlphaFoldDB" id="D3BDC7"/>
<dbReference type="SUPFAM" id="SSF53335">
    <property type="entry name" value="S-adenosyl-L-methionine-dependent methyltransferases"/>
    <property type="match status" value="1"/>
</dbReference>
<keyword evidence="3 5" id="KW-0808">Transferase</keyword>
<dbReference type="PANTHER" id="PTHR12843:SF5">
    <property type="entry name" value="EEF1A LYSINE METHYLTRANSFERASE 2"/>
    <property type="match status" value="1"/>
</dbReference>
<dbReference type="Gene3D" id="3.40.50.150">
    <property type="entry name" value="Vaccinia Virus protein VP39"/>
    <property type="match status" value="1"/>
</dbReference>
<keyword evidence="4 5" id="KW-0949">S-adenosyl-L-methionine</keyword>
<proteinExistence type="inferred from homology"/>
<dbReference type="EMBL" id="ADBJ01000029">
    <property type="protein sequence ID" value="EFA80571.1"/>
    <property type="molecule type" value="Genomic_DNA"/>
</dbReference>
<dbReference type="RefSeq" id="XP_020432691.1">
    <property type="nucleotide sequence ID" value="XM_020577364.1"/>
</dbReference>
<reference evidence="7 8" key="1">
    <citation type="journal article" date="2011" name="Genome Res.">
        <title>Phylogeny-wide analysis of social amoeba genomes highlights ancient origins for complex intercellular communication.</title>
        <authorList>
            <person name="Heidel A.J."/>
            <person name="Lawal H.M."/>
            <person name="Felder M."/>
            <person name="Schilde C."/>
            <person name="Helps N.R."/>
            <person name="Tunggal B."/>
            <person name="Rivero F."/>
            <person name="John U."/>
            <person name="Schleicher M."/>
            <person name="Eichinger L."/>
            <person name="Platzer M."/>
            <person name="Noegel A.A."/>
            <person name="Schaap P."/>
            <person name="Gloeckner G."/>
        </authorList>
    </citation>
    <scope>NUCLEOTIDE SEQUENCE [LARGE SCALE GENOMIC DNA]</scope>
    <source>
        <strain evidence="8">ATCC 26659 / Pp 5 / PN500</strain>
    </source>
</reference>
<name>D3BDC7_HETP5</name>